<dbReference type="Pfam" id="PF24959">
    <property type="entry name" value="FH3_FHOD1-3"/>
    <property type="match status" value="1"/>
</dbReference>
<evidence type="ECO:0000259" key="4">
    <source>
        <dbReference type="PROSITE" id="PS51232"/>
    </source>
</evidence>
<dbReference type="SUPFAM" id="SSF101447">
    <property type="entry name" value="Formin homology 2 domain (FH2 domain)"/>
    <property type="match status" value="1"/>
</dbReference>
<evidence type="ECO:0000256" key="2">
    <source>
        <dbReference type="SAM" id="Coils"/>
    </source>
</evidence>
<dbReference type="GeneID" id="116297824"/>
<feature type="coiled-coil region" evidence="2">
    <location>
        <begin position="823"/>
        <end position="880"/>
    </location>
</feature>
<dbReference type="FunFam" id="1.25.10.10:FF:000056">
    <property type="entry name" value="FH1/FH2 domain-containing protein 3 isoform X1"/>
    <property type="match status" value="1"/>
</dbReference>
<dbReference type="InterPro" id="IPR041387">
    <property type="entry name" value="FHOD1_GBD_N"/>
</dbReference>
<dbReference type="FunCoup" id="A0A6P8I9X7">
    <property type="interactions" value="454"/>
</dbReference>
<dbReference type="InterPro" id="IPR014768">
    <property type="entry name" value="GBD/FH3_dom"/>
</dbReference>
<dbReference type="InterPro" id="IPR015425">
    <property type="entry name" value="FH2_Formin"/>
</dbReference>
<keyword evidence="2" id="KW-0175">Coiled coil</keyword>
<protein>
    <submittedName>
        <fullName evidence="7">FH1/FH2 domain-containing protein 3-like</fullName>
    </submittedName>
</protein>
<proteinExistence type="predicted"/>
<feature type="compositionally biased region" description="Basic and acidic residues" evidence="3">
    <location>
        <begin position="574"/>
        <end position="618"/>
    </location>
</feature>
<feature type="region of interest" description="Disordered" evidence="3">
    <location>
        <begin position="1"/>
        <end position="31"/>
    </location>
</feature>
<dbReference type="RefSeq" id="XP_031561987.1">
    <property type="nucleotide sequence ID" value="XM_031706127.1"/>
</dbReference>
<feature type="region of interest" description="Disordered" evidence="3">
    <location>
        <begin position="1392"/>
        <end position="1467"/>
    </location>
</feature>
<feature type="compositionally biased region" description="Polar residues" evidence="3">
    <location>
        <begin position="778"/>
        <end position="792"/>
    </location>
</feature>
<dbReference type="Pfam" id="PF02181">
    <property type="entry name" value="FH2"/>
    <property type="match status" value="1"/>
</dbReference>
<dbReference type="GO" id="GO:0005737">
    <property type="term" value="C:cytoplasm"/>
    <property type="evidence" value="ECO:0007669"/>
    <property type="project" value="TreeGrafter"/>
</dbReference>
<dbReference type="InterPro" id="IPR016024">
    <property type="entry name" value="ARM-type_fold"/>
</dbReference>
<feature type="compositionally biased region" description="Polar residues" evidence="3">
    <location>
        <begin position="619"/>
        <end position="642"/>
    </location>
</feature>
<feature type="compositionally biased region" description="Low complexity" evidence="3">
    <location>
        <begin position="543"/>
        <end position="561"/>
    </location>
</feature>
<feature type="region of interest" description="Disordered" evidence="3">
    <location>
        <begin position="752"/>
        <end position="792"/>
    </location>
</feature>
<evidence type="ECO:0000313" key="6">
    <source>
        <dbReference type="Proteomes" id="UP000515163"/>
    </source>
</evidence>
<feature type="compositionally biased region" description="Basic and acidic residues" evidence="3">
    <location>
        <begin position="716"/>
        <end position="728"/>
    </location>
</feature>
<dbReference type="GO" id="GO:0030866">
    <property type="term" value="P:cortical actin cytoskeleton organization"/>
    <property type="evidence" value="ECO:0007669"/>
    <property type="project" value="TreeGrafter"/>
</dbReference>
<reference evidence="7" key="1">
    <citation type="submission" date="2025-08" db="UniProtKB">
        <authorList>
            <consortium name="RefSeq"/>
        </authorList>
    </citation>
    <scope>IDENTIFICATION</scope>
</reference>
<feature type="compositionally biased region" description="Low complexity" evidence="3">
    <location>
        <begin position="646"/>
        <end position="658"/>
    </location>
</feature>
<dbReference type="PANTHER" id="PTHR45920:SF4">
    <property type="entry name" value="FORMIN HOMOLOGY 2 DOMAIN CONTAINING, ISOFORM I"/>
    <property type="match status" value="1"/>
</dbReference>
<dbReference type="Proteomes" id="UP000515163">
    <property type="component" value="Unplaced"/>
</dbReference>
<dbReference type="InterPro" id="IPR042201">
    <property type="entry name" value="FH2_Formin_sf"/>
</dbReference>
<feature type="region of interest" description="Disordered" evidence="3">
    <location>
        <begin position="373"/>
        <end position="411"/>
    </location>
</feature>
<feature type="domain" description="GBD/FH3" evidence="4">
    <location>
        <begin position="82"/>
        <end position="467"/>
    </location>
</feature>
<dbReference type="GO" id="GO:0051015">
    <property type="term" value="F:actin filament binding"/>
    <property type="evidence" value="ECO:0007669"/>
    <property type="project" value="TreeGrafter"/>
</dbReference>
<dbReference type="InParanoid" id="A0A6P8I9X7"/>
<dbReference type="PANTHER" id="PTHR45920">
    <property type="entry name" value="FORMIN HOMOLOGY 2 DOMAIN CONTAINING, ISOFORM I"/>
    <property type="match status" value="1"/>
</dbReference>
<evidence type="ECO:0000313" key="7">
    <source>
        <dbReference type="RefSeq" id="XP_031561987.1"/>
    </source>
</evidence>
<name>A0A6P8I9X7_ACTTE</name>
<feature type="compositionally biased region" description="Basic and acidic residues" evidence="3">
    <location>
        <begin position="659"/>
        <end position="690"/>
    </location>
</feature>
<evidence type="ECO:0000256" key="3">
    <source>
        <dbReference type="SAM" id="MobiDB-lite"/>
    </source>
</evidence>
<feature type="region of interest" description="Disordered" evidence="3">
    <location>
        <begin position="441"/>
        <end position="729"/>
    </location>
</feature>
<keyword evidence="6" id="KW-1185">Reference proteome</keyword>
<feature type="compositionally biased region" description="Low complexity" evidence="3">
    <location>
        <begin position="456"/>
        <end position="467"/>
    </location>
</feature>
<feature type="compositionally biased region" description="Basic residues" evidence="3">
    <location>
        <begin position="399"/>
        <end position="408"/>
    </location>
</feature>
<feature type="compositionally biased region" description="Acidic residues" evidence="3">
    <location>
        <begin position="1418"/>
        <end position="1427"/>
    </location>
</feature>
<keyword evidence="1" id="KW-0009">Actin-binding</keyword>
<dbReference type="OrthoDB" id="9806920at2759"/>
<evidence type="ECO:0000256" key="1">
    <source>
        <dbReference type="ARBA" id="ARBA00023203"/>
    </source>
</evidence>
<gene>
    <name evidence="7" type="primary">LOC116297824</name>
</gene>
<dbReference type="Gene3D" id="1.25.10.10">
    <property type="entry name" value="Leucine-rich Repeat Variant"/>
    <property type="match status" value="1"/>
</dbReference>
<dbReference type="SMART" id="SM00498">
    <property type="entry name" value="FH2"/>
    <property type="match status" value="1"/>
</dbReference>
<dbReference type="InterPro" id="IPR011989">
    <property type="entry name" value="ARM-like"/>
</dbReference>
<organism evidence="6 7">
    <name type="scientific">Actinia tenebrosa</name>
    <name type="common">Australian red waratah sea anemone</name>
    <dbReference type="NCBI Taxonomy" id="6105"/>
    <lineage>
        <taxon>Eukaryota</taxon>
        <taxon>Metazoa</taxon>
        <taxon>Cnidaria</taxon>
        <taxon>Anthozoa</taxon>
        <taxon>Hexacorallia</taxon>
        <taxon>Actiniaria</taxon>
        <taxon>Actiniidae</taxon>
        <taxon>Actinia</taxon>
    </lineage>
</organism>
<accession>A0A6P8I9X7</accession>
<evidence type="ECO:0000259" key="5">
    <source>
        <dbReference type="PROSITE" id="PS51444"/>
    </source>
</evidence>
<feature type="compositionally biased region" description="Basic and acidic residues" evidence="3">
    <location>
        <begin position="523"/>
        <end position="535"/>
    </location>
</feature>
<dbReference type="Gene3D" id="1.20.58.2220">
    <property type="entry name" value="Formin, FH2 domain"/>
    <property type="match status" value="1"/>
</dbReference>
<feature type="domain" description="FH2" evidence="5">
    <location>
        <begin position="961"/>
        <end position="1354"/>
    </location>
</feature>
<dbReference type="Pfam" id="PF18382">
    <property type="entry name" value="Formin_GBD_N"/>
    <property type="match status" value="1"/>
</dbReference>
<dbReference type="InterPro" id="IPR056771">
    <property type="entry name" value="FH3_FHOD1-3-like"/>
</dbReference>
<feature type="compositionally biased region" description="Low complexity" evidence="3">
    <location>
        <begin position="504"/>
        <end position="521"/>
    </location>
</feature>
<dbReference type="PROSITE" id="PS51444">
    <property type="entry name" value="FH2"/>
    <property type="match status" value="1"/>
</dbReference>
<sequence length="1483" mass="168073">MKELALNPSRNRRNESRGSASNPQRRRRTGLSALAPNEALRKVQSEAKMALTCKVQYLDDTDPFASTNFPEPTRPPTYTFHLNIALCQQVDGLHRLLCAPHAIDDVALQLSHNGCYLELENTLEEQADLLEGFLDSRKNTIILRTSLSVRVHNCIAKLLAASGRELRRALFSLKQIFQDDKDLVHEFVNSDGLNALITVGQDADQNYQNYILRAIGQIMLYVDGMNGVINHNETIQWLYSLTASKFRLVAKTALKLLLVFIEYTENNSRFLYEAVQVVDDAQGVRWWSEIVGILAEKESLGDEEILTYAITLINKVLYATPDQDTFYDIIDALEEQGMADVVKSHQDRRGSNIDFLEQLNVYEMAIKIEDGDEDLSSFTSSPSIRQRRRTTTTDPRGGERRKSRRHNSVSKLDLISGHNDFSAISRIGSLDSGLLHKVSSAPDVTSRFGERPPSPVRSLGSSSPSSSTQEMDEIDEKERSRQARRERRAARRAALGIAPERETTSTPTVNNNTTIENNNNNYKYHDEGKGGHLDIPRNGGDMTSSRTSPSSSPKVSPRASPNASPQFARRRDRFNHVEEKDETPQKKVPRTWEERRRAKEEAKKHENQTDKHDPENKTFSRMGTPRENNATETGSMKINTSKLRSDNSSSEESISARNAENEAHKREKPRQRLVDSARDSSASEKEEPKSPRRTPMLNEIGRISSVTDKGGIRSPPLDRRESSEKRSSICEGFNKKMMLSMLYQTSTDDLFAKKSDSSSTGESVHDRRARLMSGGDSEVNNNENAVGTDLATNSVQDTIKKLGSLEEEAKDSTTPEGNFEGLLKQAKKNLLKEDQELEEEAAQLEAQRIAEEERRRKEEEEEIARQAAEEAARLQELEWERMITLKRSLIINDFDFTDLLDEDDVDVFESNDHHDETDAPPPLSYLGGMAPPPPPLGMMCPPPPPPAPEGMPPPPPPGVPGHLNKSNKKKLVRLFWQEVKNSPLINGVNKTIWGNIDKVDIDTKKLEHLFENKTSAKLKQRSEGDEKDKRKEIVVLDLKRSQTINIGLTKLPPVRTLKQAIINMDSTVIDREGVEKILQLQPTPEEKTKIQEAQLANPDIPLGTAEQFLLTMASLNELAPRLQLWLFKLDYDSLEKEVAEPLMDLKEALEEINKNKTFKHILATLLAIGNFLNGKQVKGFQLDYLSKVPEVKDTVHKHSLLYHLCCMVMDKFPNTTDLYSELGACHRSSRVDFDIVAENLKKLKENCKKSWEHLSVVAKHDSTKQLKSKMTELLTDAQERITILKVVHRRVINRFRKMLLYLGVSPTVTKKTKVHEFCKIISEFSLEYRTTREKVLEQKKKRENIRERNKTRGKLIYAESFRSAGRSPSEERVDEAFKKALFSNEDQLDGCKEKLKSSTLPNRSRTRSNRSSQSHDEFPDDNTDEVMDMLVKSATAPNTKTRVRTRNRTANSNRKSARRTLKGGISAEDLEKLSKQVKNFESK</sequence>
<dbReference type="PROSITE" id="PS51232">
    <property type="entry name" value="GBD_FH3"/>
    <property type="match status" value="1"/>
</dbReference>
<dbReference type="GO" id="GO:0005856">
    <property type="term" value="C:cytoskeleton"/>
    <property type="evidence" value="ECO:0007669"/>
    <property type="project" value="TreeGrafter"/>
</dbReference>
<dbReference type="SUPFAM" id="SSF48371">
    <property type="entry name" value="ARM repeat"/>
    <property type="match status" value="1"/>
</dbReference>
<dbReference type="KEGG" id="aten:116297824"/>